<organism evidence="4 5">
    <name type="scientific">Mycetocola miduiensis</name>
    <dbReference type="NCBI Taxonomy" id="995034"/>
    <lineage>
        <taxon>Bacteria</taxon>
        <taxon>Bacillati</taxon>
        <taxon>Actinomycetota</taxon>
        <taxon>Actinomycetes</taxon>
        <taxon>Micrococcales</taxon>
        <taxon>Microbacteriaceae</taxon>
        <taxon>Mycetocola</taxon>
    </lineage>
</organism>
<dbReference type="EMBL" id="FOVM01000001">
    <property type="protein sequence ID" value="SFN36527.1"/>
    <property type="molecule type" value="Genomic_DNA"/>
</dbReference>
<dbReference type="STRING" id="995034.SAMN05216219_0177"/>
<proteinExistence type="predicted"/>
<dbReference type="OrthoDB" id="3371840at2"/>
<keyword evidence="5" id="KW-1185">Reference proteome</keyword>
<dbReference type="PANTHER" id="PTHR12526:SF510">
    <property type="entry name" value="D-INOSITOL 3-PHOSPHATE GLYCOSYLTRANSFERASE"/>
    <property type="match status" value="1"/>
</dbReference>
<dbReference type="SUPFAM" id="SSF53756">
    <property type="entry name" value="UDP-Glycosyltransferase/glycogen phosphorylase"/>
    <property type="match status" value="1"/>
</dbReference>
<evidence type="ECO:0000256" key="1">
    <source>
        <dbReference type="ARBA" id="ARBA00022676"/>
    </source>
</evidence>
<dbReference type="PANTHER" id="PTHR12526">
    <property type="entry name" value="GLYCOSYLTRANSFERASE"/>
    <property type="match status" value="1"/>
</dbReference>
<sequence length="417" mass="45120">MGAANNTGTRPASLRVLYSFPGAIGSRGAGAIAWHQVNQLVLAGHDVTLVVGSVARAVVGIRSIVRSPDFGSRRIPERTLGRARAYAWHDWRARRVLSSGQFDVVHTWPLAAARTLELAQRLGVVGLRESPGSHVAQACTTVNREYAVLGLEVPPAWSLFGEGDRLETEEREYAAATALLVPSDAVANSFLSRGFEPSRLIRHQYGFDPNEIRVPVREKEHPFTAVFIGRCVPRKGLHYALKAWLASRASETGRLLIYGAFDEEYAELLRPALSHPSITICGPTEKPGTAYARADALLAPSIEEGSALVTYEAQGAGVIPLVSTASGAMVDHGVNGLVHKTGDTDTLAGHIDLLFDQEKVRRFLRTAALSHAQQLTWTAAGWELANAYRTATEQPARGRHARPSAMMRANWDGSAVS</sequence>
<keyword evidence="1" id="KW-0328">Glycosyltransferase</keyword>
<reference evidence="5" key="1">
    <citation type="submission" date="2016-10" db="EMBL/GenBank/DDBJ databases">
        <authorList>
            <person name="Varghese N."/>
            <person name="Submissions S."/>
        </authorList>
    </citation>
    <scope>NUCLEOTIDE SEQUENCE [LARGE SCALE GENOMIC DNA]</scope>
    <source>
        <strain evidence="5">CGMCC 1.11101</strain>
    </source>
</reference>
<evidence type="ECO:0000313" key="5">
    <source>
        <dbReference type="Proteomes" id="UP000198867"/>
    </source>
</evidence>
<dbReference type="Proteomes" id="UP000198867">
    <property type="component" value="Unassembled WGS sequence"/>
</dbReference>
<protein>
    <submittedName>
        <fullName evidence="4">Glycosyltransferase involved in cell wall bisynthesis</fullName>
    </submittedName>
</protein>
<evidence type="ECO:0000313" key="4">
    <source>
        <dbReference type="EMBL" id="SFN36527.1"/>
    </source>
</evidence>
<gene>
    <name evidence="4" type="ORF">SAMN05216219_0177</name>
</gene>
<dbReference type="GO" id="GO:0016757">
    <property type="term" value="F:glycosyltransferase activity"/>
    <property type="evidence" value="ECO:0007669"/>
    <property type="project" value="UniProtKB-KW"/>
</dbReference>
<name>A0A1I4YER5_9MICO</name>
<dbReference type="CDD" id="cd03801">
    <property type="entry name" value="GT4_PimA-like"/>
    <property type="match status" value="1"/>
</dbReference>
<evidence type="ECO:0000256" key="3">
    <source>
        <dbReference type="SAM" id="MobiDB-lite"/>
    </source>
</evidence>
<dbReference type="AlphaFoldDB" id="A0A1I4YER5"/>
<feature type="region of interest" description="Disordered" evidence="3">
    <location>
        <begin position="394"/>
        <end position="417"/>
    </location>
</feature>
<keyword evidence="2 4" id="KW-0808">Transferase</keyword>
<dbReference type="Pfam" id="PF13692">
    <property type="entry name" value="Glyco_trans_1_4"/>
    <property type="match status" value="1"/>
</dbReference>
<dbReference type="Gene3D" id="3.40.50.2000">
    <property type="entry name" value="Glycogen Phosphorylase B"/>
    <property type="match status" value="2"/>
</dbReference>
<evidence type="ECO:0000256" key="2">
    <source>
        <dbReference type="ARBA" id="ARBA00022679"/>
    </source>
</evidence>
<accession>A0A1I4YER5</accession>